<reference evidence="2 3" key="1">
    <citation type="submission" date="2013-04" db="EMBL/GenBank/DDBJ databases">
        <title>The Genome Sequence of Parabacteroides goldsteinii DSM 19448.</title>
        <authorList>
            <consortium name="The Broad Institute Genomics Platform"/>
            <person name="Earl A."/>
            <person name="Ward D."/>
            <person name="Feldgarden M."/>
            <person name="Gevers D."/>
            <person name="Martens E."/>
            <person name="Sakamoto M."/>
            <person name="Benno Y."/>
            <person name="Song Y."/>
            <person name="Liu C."/>
            <person name="Lee J."/>
            <person name="Bolanos M."/>
            <person name="Vaisanen M.L."/>
            <person name="Finegold S.M."/>
            <person name="Walker B."/>
            <person name="Young S."/>
            <person name="Zeng Q."/>
            <person name="Gargeya S."/>
            <person name="Fitzgerald M."/>
            <person name="Haas B."/>
            <person name="Abouelleil A."/>
            <person name="Allen A.W."/>
            <person name="Alvarado L."/>
            <person name="Arachchi H.M."/>
            <person name="Berlin A.M."/>
            <person name="Chapman S.B."/>
            <person name="Gainer-Dewar J."/>
            <person name="Goldberg J."/>
            <person name="Griggs A."/>
            <person name="Gujja S."/>
            <person name="Hansen M."/>
            <person name="Howarth C."/>
            <person name="Imamovic A."/>
            <person name="Ireland A."/>
            <person name="Larimer J."/>
            <person name="McCowan C."/>
            <person name="Murphy C."/>
            <person name="Pearson M."/>
            <person name="Poon T.W."/>
            <person name="Priest M."/>
            <person name="Roberts A."/>
            <person name="Saif S."/>
            <person name="Shea T."/>
            <person name="Sisk P."/>
            <person name="Sykes S."/>
            <person name="Wortman J."/>
            <person name="Nusbaum C."/>
            <person name="Birren B."/>
        </authorList>
    </citation>
    <scope>NUCLEOTIDE SEQUENCE [LARGE SCALE GENOMIC DNA]</scope>
    <source>
        <strain evidence="2 3">DSM 19448</strain>
    </source>
</reference>
<evidence type="ECO:0000313" key="3">
    <source>
        <dbReference type="Proteomes" id="UP000033047"/>
    </source>
</evidence>
<dbReference type="STRING" id="927665.HMPREF1535_02834"/>
<comment type="caution">
    <text evidence="2">The sequence shown here is derived from an EMBL/GenBank/DDBJ whole genome shotgun (WGS) entry which is preliminary data.</text>
</comment>
<evidence type="ECO:0000256" key="1">
    <source>
        <dbReference type="SAM" id="MobiDB-lite"/>
    </source>
</evidence>
<name>A0A0F5JBA5_9BACT</name>
<dbReference type="PATRIC" id="fig|927665.4.peg.2910"/>
<gene>
    <name evidence="2" type="ORF">HMPREF1535_02834</name>
</gene>
<proteinExistence type="predicted"/>
<evidence type="ECO:0000313" key="2">
    <source>
        <dbReference type="EMBL" id="KKB54712.1"/>
    </source>
</evidence>
<sequence length="100" mass="10812">MKYLETILAFLTQLARIIFPRKQKPAAGDCPCPDPMPAPPEPSLPSDAGDGSDPDLYRSDTLALTQGDWGDKHHVEPIEIAGYSLMAFGVIGSLYKLLIG</sequence>
<accession>A0A0F5JBA5</accession>
<feature type="region of interest" description="Disordered" evidence="1">
    <location>
        <begin position="24"/>
        <end position="59"/>
    </location>
</feature>
<protein>
    <submittedName>
        <fullName evidence="2">Uncharacterized protein</fullName>
    </submittedName>
</protein>
<organism evidence="2 3">
    <name type="scientific">Parabacteroides goldsteinii DSM 19448 = WAL 12034</name>
    <dbReference type="NCBI Taxonomy" id="927665"/>
    <lineage>
        <taxon>Bacteria</taxon>
        <taxon>Pseudomonadati</taxon>
        <taxon>Bacteroidota</taxon>
        <taxon>Bacteroidia</taxon>
        <taxon>Bacteroidales</taxon>
        <taxon>Tannerellaceae</taxon>
        <taxon>Parabacteroides</taxon>
    </lineage>
</organism>
<dbReference type="RefSeq" id="WP_046146615.1">
    <property type="nucleotide sequence ID" value="NZ_KQ033913.1"/>
</dbReference>
<dbReference type="Proteomes" id="UP000033047">
    <property type="component" value="Unassembled WGS sequence"/>
</dbReference>
<dbReference type="HOGENOM" id="CLU_2233917_0_0_10"/>
<feature type="compositionally biased region" description="Pro residues" evidence="1">
    <location>
        <begin position="32"/>
        <end position="43"/>
    </location>
</feature>
<dbReference type="EMBL" id="AQHV01000013">
    <property type="protein sequence ID" value="KKB54712.1"/>
    <property type="molecule type" value="Genomic_DNA"/>
</dbReference>
<dbReference type="AlphaFoldDB" id="A0A0F5JBA5"/>